<dbReference type="SUPFAM" id="SSF63411">
    <property type="entry name" value="LuxS/MPP-like metallohydrolase"/>
    <property type="match status" value="1"/>
</dbReference>
<dbReference type="InterPro" id="IPR036322">
    <property type="entry name" value="WD40_repeat_dom_sf"/>
</dbReference>
<keyword evidence="2" id="KW-0677">Repeat</keyword>
<dbReference type="GO" id="GO:0046872">
    <property type="term" value="F:metal ion binding"/>
    <property type="evidence" value="ECO:0007669"/>
    <property type="project" value="InterPro"/>
</dbReference>
<evidence type="ECO:0000256" key="2">
    <source>
        <dbReference type="ARBA" id="ARBA00022737"/>
    </source>
</evidence>
<dbReference type="InterPro" id="IPR011249">
    <property type="entry name" value="Metalloenz_LuxS/M16"/>
</dbReference>
<dbReference type="PANTHER" id="PTHR46200:SF1">
    <property type="entry name" value="GATOR COMPLEX PROTEIN WDR24"/>
    <property type="match status" value="1"/>
</dbReference>
<dbReference type="VEuPathDB" id="VectorBase:GAUT018579"/>
<feature type="compositionally biased region" description="Pro residues" evidence="3">
    <location>
        <begin position="353"/>
        <end position="392"/>
    </location>
</feature>
<feature type="compositionally biased region" description="Polar residues" evidence="3">
    <location>
        <begin position="423"/>
        <end position="433"/>
    </location>
</feature>
<name>A0A1A9UX16_GLOAU</name>
<dbReference type="SUPFAM" id="SSF50978">
    <property type="entry name" value="WD40 repeat-like"/>
    <property type="match status" value="1"/>
</dbReference>
<organism evidence="4 5">
    <name type="scientific">Glossina austeni</name>
    <name type="common">Savannah tsetse fly</name>
    <dbReference type="NCBI Taxonomy" id="7395"/>
    <lineage>
        <taxon>Eukaryota</taxon>
        <taxon>Metazoa</taxon>
        <taxon>Ecdysozoa</taxon>
        <taxon>Arthropoda</taxon>
        <taxon>Hexapoda</taxon>
        <taxon>Insecta</taxon>
        <taxon>Pterygota</taxon>
        <taxon>Neoptera</taxon>
        <taxon>Endopterygota</taxon>
        <taxon>Diptera</taxon>
        <taxon>Brachycera</taxon>
        <taxon>Muscomorpha</taxon>
        <taxon>Hippoboscoidea</taxon>
        <taxon>Glossinidae</taxon>
        <taxon>Glossina</taxon>
    </lineage>
</organism>
<dbReference type="GO" id="GO:0005774">
    <property type="term" value="C:vacuolar membrane"/>
    <property type="evidence" value="ECO:0007669"/>
    <property type="project" value="TreeGrafter"/>
</dbReference>
<dbReference type="GO" id="GO:0034198">
    <property type="term" value="P:cellular response to amino acid starvation"/>
    <property type="evidence" value="ECO:0007669"/>
    <property type="project" value="TreeGrafter"/>
</dbReference>
<dbReference type="Gene3D" id="3.30.830.10">
    <property type="entry name" value="Metalloenzyme, LuxS/M16 peptidase-like"/>
    <property type="match status" value="1"/>
</dbReference>
<evidence type="ECO:0000256" key="1">
    <source>
        <dbReference type="ARBA" id="ARBA00022574"/>
    </source>
</evidence>
<keyword evidence="5" id="KW-1185">Reference proteome</keyword>
<evidence type="ECO:0000313" key="5">
    <source>
        <dbReference type="Proteomes" id="UP000078200"/>
    </source>
</evidence>
<dbReference type="Proteomes" id="UP000078200">
    <property type="component" value="Unassembled WGS sequence"/>
</dbReference>
<dbReference type="EnsemblMetazoa" id="GAUT018579-RA">
    <property type="protein sequence ID" value="GAUT018579-PA"/>
    <property type="gene ID" value="GAUT018579"/>
</dbReference>
<dbReference type="InterPro" id="IPR037590">
    <property type="entry name" value="WDR24"/>
</dbReference>
<sequence length="476" mass="52284">MQDRYAYAYASLTLCTLIEIFLQQSWSNRNILAAALDFALVVDYSIHVWDIRRPFIPFASFNDHTNVTTGIAWKGNDSHCLLSRSKDSAIYKHAFKDASRPAIKANSQGASSGRGDDISFADKKKVYSIIAATQMMKYMGYNANSSVPLKEHERFFGCAKELAFTGKKLGDICDYNAMVSRKYAEVERAKNLLKTNMLLQLDGTTPICEDIGRQILCYGRFIPLHQLEQRIEAVDVKSILLIVEIYQRETIGRKIYGQATGILIKCQLTNVSILASQYILFVFFQNIAISEMFLKLATKFTVVGDFNGNGGGLQVSRQMPSWNYSTAPTNWNAPPAPQNVQQMPPAWHNNPWSCPPPAAGPPAPGTMPPISIPPPGTQPAPNWQQPPPPAAGPPAHQQPQQQPPPPPNFGAGYQQNYGGGPTKHQTNVSSNRMNPYNVPPNNNNYVTNNIQIPQANGGYTGGPPNGNPPSNGPGPI</sequence>
<dbReference type="STRING" id="7395.A0A1A9UX16"/>
<feature type="region of interest" description="Disordered" evidence="3">
    <location>
        <begin position="326"/>
        <end position="476"/>
    </location>
</feature>
<dbReference type="GO" id="GO:0061700">
    <property type="term" value="C:GATOR2 complex"/>
    <property type="evidence" value="ECO:0007669"/>
    <property type="project" value="TreeGrafter"/>
</dbReference>
<protein>
    <submittedName>
        <fullName evidence="4">Uncharacterized protein</fullName>
    </submittedName>
</protein>
<dbReference type="GO" id="GO:1904263">
    <property type="term" value="P:positive regulation of TORC1 signaling"/>
    <property type="evidence" value="ECO:0007669"/>
    <property type="project" value="TreeGrafter"/>
</dbReference>
<dbReference type="GO" id="GO:0005829">
    <property type="term" value="C:cytosol"/>
    <property type="evidence" value="ECO:0007669"/>
    <property type="project" value="TreeGrafter"/>
</dbReference>
<dbReference type="Gene3D" id="2.130.10.10">
    <property type="entry name" value="YVTN repeat-like/Quinoprotein amine dehydrogenase"/>
    <property type="match status" value="1"/>
</dbReference>
<accession>A0A1A9UX16</accession>
<dbReference type="GO" id="GO:0016239">
    <property type="term" value="P:positive regulation of macroautophagy"/>
    <property type="evidence" value="ECO:0007669"/>
    <property type="project" value="TreeGrafter"/>
</dbReference>
<evidence type="ECO:0000256" key="3">
    <source>
        <dbReference type="SAM" id="MobiDB-lite"/>
    </source>
</evidence>
<dbReference type="PANTHER" id="PTHR46200">
    <property type="entry name" value="GATOR COMPLEX PROTEIN WDR24"/>
    <property type="match status" value="1"/>
</dbReference>
<proteinExistence type="predicted"/>
<feature type="compositionally biased region" description="Pro residues" evidence="3">
    <location>
        <begin position="465"/>
        <end position="476"/>
    </location>
</feature>
<dbReference type="InterPro" id="IPR015943">
    <property type="entry name" value="WD40/YVTN_repeat-like_dom_sf"/>
</dbReference>
<feature type="compositionally biased region" description="Low complexity" evidence="3">
    <location>
        <begin position="434"/>
        <end position="449"/>
    </location>
</feature>
<dbReference type="AlphaFoldDB" id="A0A1A9UX16"/>
<evidence type="ECO:0000313" key="4">
    <source>
        <dbReference type="EnsemblMetazoa" id="GAUT018579-PA"/>
    </source>
</evidence>
<reference evidence="4" key="1">
    <citation type="submission" date="2020-05" db="UniProtKB">
        <authorList>
            <consortium name="EnsemblMetazoa"/>
        </authorList>
    </citation>
    <scope>IDENTIFICATION</scope>
    <source>
        <strain evidence="4">TTRI</strain>
    </source>
</reference>
<keyword evidence="1" id="KW-0853">WD repeat</keyword>